<evidence type="ECO:0000313" key="15">
    <source>
        <dbReference type="RefSeq" id="XP_035667363.1"/>
    </source>
</evidence>
<reference evidence="15" key="2">
    <citation type="submission" date="2025-08" db="UniProtKB">
        <authorList>
            <consortium name="RefSeq"/>
        </authorList>
    </citation>
    <scope>IDENTIFICATION</scope>
    <source>
        <strain evidence="15">S238N-H82</strain>
        <tissue evidence="15">Testes</tissue>
    </source>
</reference>
<dbReference type="FunFam" id="1.10.287.770:FF:000001">
    <property type="entry name" value="Acid-sensing ion channel subunit 1"/>
    <property type="match status" value="1"/>
</dbReference>
<evidence type="ECO:0000256" key="9">
    <source>
        <dbReference type="ARBA" id="ARBA00023180"/>
    </source>
</evidence>
<evidence type="ECO:0000256" key="6">
    <source>
        <dbReference type="ARBA" id="ARBA00023053"/>
    </source>
</evidence>
<dbReference type="Proteomes" id="UP000001554">
    <property type="component" value="Chromosome 2"/>
</dbReference>
<dbReference type="Gene3D" id="1.10.287.770">
    <property type="entry name" value="YojJ-like"/>
    <property type="match status" value="1"/>
</dbReference>
<evidence type="ECO:0000256" key="12">
    <source>
        <dbReference type="RuleBase" id="RU000679"/>
    </source>
</evidence>
<dbReference type="RefSeq" id="XP_035667363.1">
    <property type="nucleotide sequence ID" value="XM_035811470.1"/>
</dbReference>
<dbReference type="PRINTS" id="PR01078">
    <property type="entry name" value="AMINACHANNEL"/>
</dbReference>
<reference evidence="14" key="1">
    <citation type="journal article" date="2020" name="Nat. Ecol. Evol.">
        <title>Deeply conserved synteny resolves early events in vertebrate evolution.</title>
        <authorList>
            <person name="Simakov O."/>
            <person name="Marletaz F."/>
            <person name="Yue J.X."/>
            <person name="O'Connell B."/>
            <person name="Jenkins J."/>
            <person name="Brandt A."/>
            <person name="Calef R."/>
            <person name="Tung C.H."/>
            <person name="Huang T.K."/>
            <person name="Schmutz J."/>
            <person name="Satoh N."/>
            <person name="Yu J.K."/>
            <person name="Putnam N.H."/>
            <person name="Green R.E."/>
            <person name="Rokhsar D.S."/>
        </authorList>
    </citation>
    <scope>NUCLEOTIDE SEQUENCE [LARGE SCALE GENOMIC DNA]</scope>
    <source>
        <strain evidence="14">S238N-H82</strain>
    </source>
</reference>
<keyword evidence="7 12" id="KW-0406">Ion transport</keyword>
<dbReference type="PANTHER" id="PTHR11690:SF248">
    <property type="entry name" value="PICKPOCKET 17, ISOFORM A"/>
    <property type="match status" value="1"/>
</dbReference>
<evidence type="ECO:0000256" key="11">
    <source>
        <dbReference type="ARBA" id="ARBA00023303"/>
    </source>
</evidence>
<evidence type="ECO:0000256" key="8">
    <source>
        <dbReference type="ARBA" id="ARBA00023136"/>
    </source>
</evidence>
<evidence type="ECO:0000256" key="4">
    <source>
        <dbReference type="ARBA" id="ARBA00022692"/>
    </source>
</evidence>
<dbReference type="Pfam" id="PF00858">
    <property type="entry name" value="ASC"/>
    <property type="match status" value="1"/>
</dbReference>
<keyword evidence="9" id="KW-0325">Glycoprotein</keyword>
<protein>
    <submittedName>
        <fullName evidence="15">Acid-sensing ion channel 1-like</fullName>
    </submittedName>
</protein>
<name>A0A9J7KNR4_BRAFL</name>
<keyword evidence="10 12" id="KW-0739">Sodium transport</keyword>
<dbReference type="AlphaFoldDB" id="A0A9J7KNR4"/>
<keyword evidence="2 12" id="KW-0813">Transport</keyword>
<feature type="transmembrane region" description="Helical" evidence="13">
    <location>
        <begin position="56"/>
        <end position="81"/>
    </location>
</feature>
<dbReference type="OrthoDB" id="6021021at2759"/>
<evidence type="ECO:0000256" key="1">
    <source>
        <dbReference type="ARBA" id="ARBA00004141"/>
    </source>
</evidence>
<dbReference type="GO" id="GO:0005272">
    <property type="term" value="F:sodium channel activity"/>
    <property type="evidence" value="ECO:0007669"/>
    <property type="project" value="UniProtKB-KW"/>
</dbReference>
<evidence type="ECO:0000256" key="3">
    <source>
        <dbReference type="ARBA" id="ARBA00022461"/>
    </source>
</evidence>
<evidence type="ECO:0000256" key="2">
    <source>
        <dbReference type="ARBA" id="ARBA00022448"/>
    </source>
</evidence>
<evidence type="ECO:0000256" key="10">
    <source>
        <dbReference type="ARBA" id="ARBA00023201"/>
    </source>
</evidence>
<keyword evidence="11 12" id="KW-0407">Ion channel</keyword>
<evidence type="ECO:0000256" key="7">
    <source>
        <dbReference type="ARBA" id="ARBA00023065"/>
    </source>
</evidence>
<proteinExistence type="inferred from homology"/>
<dbReference type="GeneID" id="118410019"/>
<evidence type="ECO:0000313" key="14">
    <source>
        <dbReference type="Proteomes" id="UP000001554"/>
    </source>
</evidence>
<keyword evidence="4 12" id="KW-0812">Transmembrane</keyword>
<keyword evidence="6" id="KW-0915">Sodium</keyword>
<comment type="similarity">
    <text evidence="12">Belongs to the amiloride-sensitive sodium channel (TC 1.A.6) family.</text>
</comment>
<organism evidence="14 15">
    <name type="scientific">Branchiostoma floridae</name>
    <name type="common">Florida lancelet</name>
    <name type="synonym">Amphioxus</name>
    <dbReference type="NCBI Taxonomy" id="7739"/>
    <lineage>
        <taxon>Eukaryota</taxon>
        <taxon>Metazoa</taxon>
        <taxon>Chordata</taxon>
        <taxon>Cephalochordata</taxon>
        <taxon>Leptocardii</taxon>
        <taxon>Amphioxiformes</taxon>
        <taxon>Branchiostomatidae</taxon>
        <taxon>Branchiostoma</taxon>
    </lineage>
</organism>
<keyword evidence="5 13" id="KW-1133">Transmembrane helix</keyword>
<comment type="subcellular location">
    <subcellularLocation>
        <location evidence="1">Membrane</location>
        <topology evidence="1">Multi-pass membrane protein</topology>
    </subcellularLocation>
</comment>
<keyword evidence="8 13" id="KW-0472">Membrane</keyword>
<sequence length="151" mass="16987">MKTRHGTSFGNLDTAAEIREGFIQVTVYFENMKIEHIYETPSYEVENLLGDIGGQLGLWMGISIMTVIELAEFLTDVVIFLTMRRKKAGQPSPPDVESDLPRDPTAGLPAGPYIVMPRQFPLTEVVPNRSKIVPRYPIMKGSWRNATFTEV</sequence>
<dbReference type="InterPro" id="IPR001873">
    <property type="entry name" value="ENaC"/>
</dbReference>
<dbReference type="GO" id="GO:0016020">
    <property type="term" value="C:membrane"/>
    <property type="evidence" value="ECO:0007669"/>
    <property type="project" value="UniProtKB-SubCell"/>
</dbReference>
<dbReference type="PANTHER" id="PTHR11690">
    <property type="entry name" value="AMILORIDE-SENSITIVE SODIUM CHANNEL-RELATED"/>
    <property type="match status" value="1"/>
</dbReference>
<accession>A0A9J7KNR4</accession>
<evidence type="ECO:0000256" key="13">
    <source>
        <dbReference type="SAM" id="Phobius"/>
    </source>
</evidence>
<dbReference type="KEGG" id="bfo:118410019"/>
<gene>
    <name evidence="15" type="primary">LOC118410019</name>
</gene>
<keyword evidence="14" id="KW-1185">Reference proteome</keyword>
<evidence type="ECO:0000256" key="5">
    <source>
        <dbReference type="ARBA" id="ARBA00022989"/>
    </source>
</evidence>
<keyword evidence="3 12" id="KW-0894">Sodium channel</keyword>